<evidence type="ECO:0000313" key="2">
    <source>
        <dbReference type="EMBL" id="ORX88059.1"/>
    </source>
</evidence>
<feature type="transmembrane region" description="Helical" evidence="1">
    <location>
        <begin position="149"/>
        <end position="167"/>
    </location>
</feature>
<dbReference type="Proteomes" id="UP000193498">
    <property type="component" value="Unassembled WGS sequence"/>
</dbReference>
<accession>A0A1Y1XQL0</accession>
<dbReference type="PANTHER" id="PTHR20948">
    <property type="entry name" value="TRANSMEMBRANE PROTEIN 164"/>
    <property type="match status" value="1"/>
</dbReference>
<reference evidence="2 3" key="1">
    <citation type="submission" date="2016-07" db="EMBL/GenBank/DDBJ databases">
        <title>Pervasive Adenine N6-methylation of Active Genes in Fungi.</title>
        <authorList>
            <consortium name="DOE Joint Genome Institute"/>
            <person name="Mondo S.J."/>
            <person name="Dannebaum R.O."/>
            <person name="Kuo R.C."/>
            <person name="Labutti K."/>
            <person name="Haridas S."/>
            <person name="Kuo A."/>
            <person name="Salamov A."/>
            <person name="Ahrendt S.R."/>
            <person name="Lipzen A."/>
            <person name="Sullivan W."/>
            <person name="Andreopoulos W.B."/>
            <person name="Clum A."/>
            <person name="Lindquist E."/>
            <person name="Daum C."/>
            <person name="Ramamoorthy G.K."/>
            <person name="Gryganskyi A."/>
            <person name="Culley D."/>
            <person name="Magnuson J.K."/>
            <person name="James T.Y."/>
            <person name="O'Malley M.A."/>
            <person name="Stajich J.E."/>
            <person name="Spatafora J.W."/>
            <person name="Visel A."/>
            <person name="Grigoriev I.V."/>
        </authorList>
    </citation>
    <scope>NUCLEOTIDE SEQUENCE [LARGE SCALE GENOMIC DNA]</scope>
    <source>
        <strain evidence="2 3">CBS 931.73</strain>
    </source>
</reference>
<feature type="transmembrane region" description="Helical" evidence="1">
    <location>
        <begin position="121"/>
        <end position="140"/>
    </location>
</feature>
<evidence type="ECO:0000313" key="3">
    <source>
        <dbReference type="Proteomes" id="UP000193498"/>
    </source>
</evidence>
<dbReference type="PANTHER" id="PTHR20948:SF2">
    <property type="entry name" value="TRANSMEMBRANE PROTEIN 164"/>
    <property type="match status" value="1"/>
</dbReference>
<comment type="caution">
    <text evidence="2">The sequence shown here is derived from an EMBL/GenBank/DDBJ whole genome shotgun (WGS) entry which is preliminary data.</text>
</comment>
<dbReference type="EMBL" id="MCFE01000540">
    <property type="protein sequence ID" value="ORX88059.1"/>
    <property type="molecule type" value="Genomic_DNA"/>
</dbReference>
<dbReference type="AlphaFoldDB" id="A0A1Y1XQL0"/>
<sequence length="296" mass="34262">MNQTSEINLLSYFEKMLFEPLVDFTKLISSKDMPVETDWSSGYAGSWFISPRQHTIEFLSYLSIFTLAATYFYKRGFKNAKANRIDVPSYPRSLCEKLVITVLSFSLVLVAAHKYMTDSTIFLLQPCHVSLVILLTVLICPKTWRLPHVLFNVYLNIMWGTILALLFPDYRSYTLFLEVENFILEHWLILLTPLYIFYTRKVAVWKPSVSMTLASHCFYALYNVVILLPFALVSGQNLNYQLSPPVQLLPVFGKFYRLGMHLLCLPLTFLMRWLLVSVAFKLIPRKAIPSSSKKTH</sequence>
<dbReference type="OrthoDB" id="17328at2759"/>
<feature type="transmembrane region" description="Helical" evidence="1">
    <location>
        <begin position="179"/>
        <end position="198"/>
    </location>
</feature>
<protein>
    <submittedName>
        <fullName evidence="2">Uncharacterized protein</fullName>
    </submittedName>
</protein>
<keyword evidence="3" id="KW-1185">Reference proteome</keyword>
<keyword evidence="1" id="KW-0472">Membrane</keyword>
<gene>
    <name evidence="2" type="ORF">K493DRAFT_290848</name>
</gene>
<keyword evidence="1" id="KW-0812">Transmembrane</keyword>
<feature type="transmembrane region" description="Helical" evidence="1">
    <location>
        <begin position="94"/>
        <end position="115"/>
    </location>
</feature>
<dbReference type="Pfam" id="PF14808">
    <property type="entry name" value="TMEM164"/>
    <property type="match status" value="1"/>
</dbReference>
<keyword evidence="1" id="KW-1133">Transmembrane helix</keyword>
<name>A0A1Y1XQL0_9FUNG</name>
<evidence type="ECO:0000256" key="1">
    <source>
        <dbReference type="SAM" id="Phobius"/>
    </source>
</evidence>
<dbReference type="InParanoid" id="A0A1Y1XQL0"/>
<feature type="transmembrane region" description="Helical" evidence="1">
    <location>
        <begin position="258"/>
        <end position="283"/>
    </location>
</feature>
<proteinExistence type="predicted"/>
<feature type="transmembrane region" description="Helical" evidence="1">
    <location>
        <begin position="219"/>
        <end position="238"/>
    </location>
</feature>
<organism evidence="2 3">
    <name type="scientific">Basidiobolus meristosporus CBS 931.73</name>
    <dbReference type="NCBI Taxonomy" id="1314790"/>
    <lineage>
        <taxon>Eukaryota</taxon>
        <taxon>Fungi</taxon>
        <taxon>Fungi incertae sedis</taxon>
        <taxon>Zoopagomycota</taxon>
        <taxon>Entomophthoromycotina</taxon>
        <taxon>Basidiobolomycetes</taxon>
        <taxon>Basidiobolales</taxon>
        <taxon>Basidiobolaceae</taxon>
        <taxon>Basidiobolus</taxon>
    </lineage>
</organism>
<dbReference type="InterPro" id="IPR026508">
    <property type="entry name" value="TMEM164"/>
</dbReference>
<feature type="transmembrane region" description="Helical" evidence="1">
    <location>
        <begin position="55"/>
        <end position="73"/>
    </location>
</feature>